<dbReference type="RefSeq" id="WP_201432258.1">
    <property type="nucleotide sequence ID" value="NZ_JAEQBW010000009.1"/>
</dbReference>
<dbReference type="PANTHER" id="PTHR43689">
    <property type="entry name" value="HYDROLASE"/>
    <property type="match status" value="1"/>
</dbReference>
<protein>
    <submittedName>
        <fullName evidence="3">Alpha/beta hydrolase</fullName>
    </submittedName>
</protein>
<dbReference type="AlphaFoldDB" id="A0A935CAJ2"/>
<name>A0A935CAJ2_9BACT</name>
<gene>
    <name evidence="3" type="ORF">JKA74_16125</name>
</gene>
<dbReference type="Pfam" id="PF08386">
    <property type="entry name" value="Abhydrolase_4"/>
    <property type="match status" value="1"/>
</dbReference>
<proteinExistence type="predicted"/>
<reference evidence="3" key="1">
    <citation type="submission" date="2021-01" db="EMBL/GenBank/DDBJ databases">
        <title>Marivirga aurantiaca sp. nov., isolated from intertidal surface sediments.</title>
        <authorList>
            <person name="Zhang M."/>
        </authorList>
    </citation>
    <scope>NUCLEOTIDE SEQUENCE</scope>
    <source>
        <strain evidence="3">S37H4</strain>
    </source>
</reference>
<dbReference type="InterPro" id="IPR022742">
    <property type="entry name" value="Hydrolase_4"/>
</dbReference>
<dbReference type="EMBL" id="JAEQBW010000009">
    <property type="protein sequence ID" value="MBK6266574.1"/>
    <property type="molecule type" value="Genomic_DNA"/>
</dbReference>
<organism evidence="3 4">
    <name type="scientific">Marivirga aurantiaca</name>
    <dbReference type="NCBI Taxonomy" id="2802615"/>
    <lineage>
        <taxon>Bacteria</taxon>
        <taxon>Pseudomonadati</taxon>
        <taxon>Bacteroidota</taxon>
        <taxon>Cytophagia</taxon>
        <taxon>Cytophagales</taxon>
        <taxon>Marivirgaceae</taxon>
        <taxon>Marivirga</taxon>
    </lineage>
</organism>
<dbReference type="PANTHER" id="PTHR43689:SF8">
    <property type="entry name" value="ALPHA_BETA-HYDROLASES SUPERFAMILY PROTEIN"/>
    <property type="match status" value="1"/>
</dbReference>
<dbReference type="Proteomes" id="UP000611723">
    <property type="component" value="Unassembled WGS sequence"/>
</dbReference>
<evidence type="ECO:0000259" key="1">
    <source>
        <dbReference type="Pfam" id="PF08386"/>
    </source>
</evidence>
<feature type="domain" description="Peptidase S33 tripeptidyl aminopeptidase-like C-terminal" evidence="1">
    <location>
        <begin position="220"/>
        <end position="276"/>
    </location>
</feature>
<keyword evidence="4" id="KW-1185">Reference proteome</keyword>
<dbReference type="SUPFAM" id="SSF53474">
    <property type="entry name" value="alpha/beta-Hydrolases"/>
    <property type="match status" value="1"/>
</dbReference>
<evidence type="ECO:0000313" key="3">
    <source>
        <dbReference type="EMBL" id="MBK6266574.1"/>
    </source>
</evidence>
<evidence type="ECO:0000259" key="2">
    <source>
        <dbReference type="Pfam" id="PF12146"/>
    </source>
</evidence>
<evidence type="ECO:0000313" key="4">
    <source>
        <dbReference type="Proteomes" id="UP000611723"/>
    </source>
</evidence>
<dbReference type="InterPro" id="IPR029058">
    <property type="entry name" value="AB_hydrolase_fold"/>
</dbReference>
<accession>A0A935CAJ2</accession>
<comment type="caution">
    <text evidence="3">The sequence shown here is derived from an EMBL/GenBank/DDBJ whole genome shotgun (WGS) entry which is preliminary data.</text>
</comment>
<feature type="domain" description="Serine aminopeptidase S33" evidence="2">
    <location>
        <begin position="74"/>
        <end position="193"/>
    </location>
</feature>
<dbReference type="GO" id="GO:0016787">
    <property type="term" value="F:hydrolase activity"/>
    <property type="evidence" value="ECO:0007669"/>
    <property type="project" value="UniProtKB-KW"/>
</dbReference>
<dbReference type="InterPro" id="IPR013595">
    <property type="entry name" value="Pept_S33_TAP-like_C"/>
</dbReference>
<dbReference type="Gene3D" id="3.40.50.1820">
    <property type="entry name" value="alpha/beta hydrolase"/>
    <property type="match status" value="1"/>
</dbReference>
<keyword evidence="3" id="KW-0378">Hydrolase</keyword>
<dbReference type="Pfam" id="PF12146">
    <property type="entry name" value="Hydrolase_4"/>
    <property type="match status" value="1"/>
</dbReference>
<sequence length="293" mass="33076">MKKIILRSIGIYLNLLARISPKKAGEKGFRIFCTPFGGKLKKHHLDFLAGASSTNYNFNGTNIKVYQWGHGPKNVLFMHGWQSHSFRWKKYIEKLPLSEYTIIAYDAPGHGLSSGKQFTVPLNAYLLSKLVKKYNGFETVVSHSIGSMSVLYALAQYPHLSIGKIVSMATPGKVDDFLTFYQESLGLNARTFQLIKNEFQMYVKLDLEFIEASLFAKNIHIPGLIIHDKDDLETPYINAEALSKSWKNSSLVSTKGLGHNLRSPKIIELVTDYIEKNAVTIENIEAVEEPFLE</sequence>